<dbReference type="InterPro" id="IPR041247">
    <property type="entry name" value="Rad52_fam"/>
</dbReference>
<accession>A0ABT6F991</accession>
<dbReference type="Proteomes" id="UP001216907">
    <property type="component" value="Unassembled WGS sequence"/>
</dbReference>
<dbReference type="InterPro" id="IPR042525">
    <property type="entry name" value="Rad52_Rad59_Rad22_sf"/>
</dbReference>
<evidence type="ECO:0000313" key="6">
    <source>
        <dbReference type="Proteomes" id="UP001216907"/>
    </source>
</evidence>
<proteinExistence type="inferred from homology"/>
<evidence type="ECO:0000256" key="4">
    <source>
        <dbReference type="SAM" id="MobiDB-lite"/>
    </source>
</evidence>
<protein>
    <submittedName>
        <fullName evidence="5">Rad52/Rad22 family DNA repair protein</fullName>
    </submittedName>
</protein>
<evidence type="ECO:0000256" key="3">
    <source>
        <dbReference type="ARBA" id="ARBA00023204"/>
    </source>
</evidence>
<gene>
    <name evidence="5" type="ORF">PZE19_10245</name>
</gene>
<feature type="compositionally biased region" description="Low complexity" evidence="4">
    <location>
        <begin position="136"/>
        <end position="156"/>
    </location>
</feature>
<evidence type="ECO:0000256" key="1">
    <source>
        <dbReference type="ARBA" id="ARBA00006638"/>
    </source>
</evidence>
<dbReference type="EMBL" id="JARRAG010000002">
    <property type="protein sequence ID" value="MDG3004155.1"/>
    <property type="molecule type" value="Genomic_DNA"/>
</dbReference>
<name>A0ABT6F991_9BACT</name>
<evidence type="ECO:0000313" key="5">
    <source>
        <dbReference type="EMBL" id="MDG3004155.1"/>
    </source>
</evidence>
<dbReference type="Pfam" id="PF04098">
    <property type="entry name" value="Rad52_Rad22"/>
    <property type="match status" value="1"/>
</dbReference>
<dbReference type="RefSeq" id="WP_277860517.1">
    <property type="nucleotide sequence ID" value="NZ_JARRAG010000002.1"/>
</dbReference>
<sequence>MSQHIEIFAALAAPFANDEVRSRSQGGRDFQYVTARTVMNRLDEVLGPENWWDEYTPMENAVICKLSIRLPDGTALTKSDAGGFTTTADTSDYEKSGFSDAFKRAAVKFGVARYLYGDGVPQSIRDALIRSRREQQQAAREQQQQHQAAAPAPVAAAPTVAEAVEARAAESLQPLRQAPEVSVGGTPPKSGKALFAWIKERDEKLGVDLLKTLSDWGKNNHFPARMVQWSGEQVDQGHSEALRVLTTMRSESPAMAGASQRR</sequence>
<feature type="region of interest" description="Disordered" evidence="4">
    <location>
        <begin position="131"/>
        <end position="156"/>
    </location>
</feature>
<evidence type="ECO:0000256" key="2">
    <source>
        <dbReference type="ARBA" id="ARBA00022763"/>
    </source>
</evidence>
<dbReference type="Gene3D" id="3.30.390.80">
    <property type="entry name" value="DNA repair protein Rad52/59/22"/>
    <property type="match status" value="1"/>
</dbReference>
<keyword evidence="6" id="KW-1185">Reference proteome</keyword>
<keyword evidence="2" id="KW-0227">DNA damage</keyword>
<comment type="caution">
    <text evidence="5">The sequence shown here is derived from an EMBL/GenBank/DDBJ whole genome shotgun (WGS) entry which is preliminary data.</text>
</comment>
<comment type="similarity">
    <text evidence="1">Belongs to the RAD52 family.</text>
</comment>
<reference evidence="5 6" key="1">
    <citation type="submission" date="2023-03" db="EMBL/GenBank/DDBJ databases">
        <title>Paludisphaera mucosa sp. nov. a novel planctomycete from northern fen.</title>
        <authorList>
            <person name="Ivanova A."/>
        </authorList>
    </citation>
    <scope>NUCLEOTIDE SEQUENCE [LARGE SCALE GENOMIC DNA]</scope>
    <source>
        <strain evidence="5 6">Pla2</strain>
    </source>
</reference>
<keyword evidence="3" id="KW-0234">DNA repair</keyword>
<organism evidence="5 6">
    <name type="scientific">Paludisphaera mucosa</name>
    <dbReference type="NCBI Taxonomy" id="3030827"/>
    <lineage>
        <taxon>Bacteria</taxon>
        <taxon>Pseudomonadati</taxon>
        <taxon>Planctomycetota</taxon>
        <taxon>Planctomycetia</taxon>
        <taxon>Isosphaerales</taxon>
        <taxon>Isosphaeraceae</taxon>
        <taxon>Paludisphaera</taxon>
    </lineage>
</organism>